<gene>
    <name evidence="3" type="ORF">JJ685_19535</name>
</gene>
<evidence type="ECO:0000256" key="1">
    <source>
        <dbReference type="ARBA" id="ARBA00006987"/>
    </source>
</evidence>
<evidence type="ECO:0000256" key="2">
    <source>
        <dbReference type="SAM" id="SignalP"/>
    </source>
</evidence>
<dbReference type="PIRSF" id="PIRSF017082">
    <property type="entry name" value="YflP"/>
    <property type="match status" value="1"/>
</dbReference>
<dbReference type="CDD" id="cd13578">
    <property type="entry name" value="PBP2_Bug27"/>
    <property type="match status" value="1"/>
</dbReference>
<sequence>MRPLSRRSFALLSLAAALPLAAEAAFPDKQVRLVVPYSAGGGTDTIARHLAERLRPRLGQNVIVENKPGADGIIGTDLVAKAPADGHTFVLVVTSHLVNPAVKKKLPYDTLKDFVGVTKVAVSPMVFLVNSDFPANNPRELAALLKKDPSKATYGASENMTRLVGAMFNQRMQLNVTYAAYKGGAPLMTDIAGNNVGFGVGTLLTAKPLIQAGKIKAIGVTSGKRSPMLPNTPTMVESGLQDMEVYISYSLYAPAKTPREALERMQQEVRAVIHTPEMEEILAAQAATPVGNGVAEFNKEVLSEARLWERLVKDTGLEQE</sequence>
<comment type="similarity">
    <text evidence="1">Belongs to the UPF0065 (bug) family.</text>
</comment>
<organism evidence="3 4">
    <name type="scientific">Ramlibacter monticola</name>
    <dbReference type="NCBI Taxonomy" id="1926872"/>
    <lineage>
        <taxon>Bacteria</taxon>
        <taxon>Pseudomonadati</taxon>
        <taxon>Pseudomonadota</taxon>
        <taxon>Betaproteobacteria</taxon>
        <taxon>Burkholderiales</taxon>
        <taxon>Comamonadaceae</taxon>
        <taxon>Ramlibacter</taxon>
    </lineage>
</organism>
<feature type="signal peptide" evidence="2">
    <location>
        <begin position="1"/>
        <end position="24"/>
    </location>
</feature>
<dbReference type="AlphaFoldDB" id="A0A936Z1S0"/>
<dbReference type="PANTHER" id="PTHR42928:SF5">
    <property type="entry name" value="BLR1237 PROTEIN"/>
    <property type="match status" value="1"/>
</dbReference>
<reference evidence="3 4" key="1">
    <citation type="journal article" date="2017" name="Int. J. Syst. Evol. Microbiol.">
        <title>Ramlibacter monticola sp. nov., isolated from forest soil.</title>
        <authorList>
            <person name="Chaudhary D.K."/>
            <person name="Kim J."/>
        </authorList>
    </citation>
    <scope>NUCLEOTIDE SEQUENCE [LARGE SCALE GENOMIC DNA]</scope>
    <source>
        <strain evidence="3 4">KACC 19175</strain>
    </source>
</reference>
<dbReference type="InterPro" id="IPR042100">
    <property type="entry name" value="Bug_dom1"/>
</dbReference>
<feature type="chain" id="PRO_5037277849" evidence="2">
    <location>
        <begin position="25"/>
        <end position="320"/>
    </location>
</feature>
<dbReference type="InterPro" id="IPR005064">
    <property type="entry name" value="BUG"/>
</dbReference>
<dbReference type="RefSeq" id="WP_201676009.1">
    <property type="nucleotide sequence ID" value="NZ_JAEQNE010000005.1"/>
</dbReference>
<comment type="caution">
    <text evidence="3">The sequence shown here is derived from an EMBL/GenBank/DDBJ whole genome shotgun (WGS) entry which is preliminary data.</text>
</comment>
<evidence type="ECO:0000313" key="4">
    <source>
        <dbReference type="Proteomes" id="UP000599109"/>
    </source>
</evidence>
<accession>A0A936Z1S0</accession>
<dbReference type="SUPFAM" id="SSF53850">
    <property type="entry name" value="Periplasmic binding protein-like II"/>
    <property type="match status" value="1"/>
</dbReference>
<dbReference type="Proteomes" id="UP000599109">
    <property type="component" value="Unassembled WGS sequence"/>
</dbReference>
<dbReference type="PANTHER" id="PTHR42928">
    <property type="entry name" value="TRICARBOXYLATE-BINDING PROTEIN"/>
    <property type="match status" value="1"/>
</dbReference>
<keyword evidence="2" id="KW-0732">Signal</keyword>
<dbReference type="EMBL" id="JAEQNE010000005">
    <property type="protein sequence ID" value="MBL0393339.1"/>
    <property type="molecule type" value="Genomic_DNA"/>
</dbReference>
<name>A0A936Z1S0_9BURK</name>
<proteinExistence type="inferred from homology"/>
<evidence type="ECO:0000313" key="3">
    <source>
        <dbReference type="EMBL" id="MBL0393339.1"/>
    </source>
</evidence>
<keyword evidence="4" id="KW-1185">Reference proteome</keyword>
<dbReference type="Gene3D" id="3.40.190.10">
    <property type="entry name" value="Periplasmic binding protein-like II"/>
    <property type="match status" value="1"/>
</dbReference>
<dbReference type="Gene3D" id="3.40.190.150">
    <property type="entry name" value="Bordetella uptake gene, domain 1"/>
    <property type="match status" value="1"/>
</dbReference>
<protein>
    <submittedName>
        <fullName evidence="3">Tripartite tricarboxylate transporter substrate binding protein</fullName>
    </submittedName>
</protein>
<dbReference type="Pfam" id="PF03401">
    <property type="entry name" value="TctC"/>
    <property type="match status" value="1"/>
</dbReference>